<dbReference type="InterPro" id="IPR010914">
    <property type="entry name" value="RsgA_GTPase_dom"/>
</dbReference>
<dbReference type="HAMAP" id="MF_01820">
    <property type="entry name" value="GTPase_RsgA"/>
    <property type="match status" value="1"/>
</dbReference>
<evidence type="ECO:0000256" key="9">
    <source>
        <dbReference type="ARBA" id="ARBA00023134"/>
    </source>
</evidence>
<organism evidence="14 15">
    <name type="scientific">Chromobacterium amazonense</name>
    <dbReference type="NCBI Taxonomy" id="1382803"/>
    <lineage>
        <taxon>Bacteria</taxon>
        <taxon>Pseudomonadati</taxon>
        <taxon>Pseudomonadota</taxon>
        <taxon>Betaproteobacteria</taxon>
        <taxon>Neisseriales</taxon>
        <taxon>Chromobacteriaceae</taxon>
        <taxon>Chromobacterium</taxon>
    </lineage>
</organism>
<comment type="subcellular location">
    <subcellularLocation>
        <location evidence="10">Cytoplasm</location>
    </subcellularLocation>
</comment>
<evidence type="ECO:0000313" key="13">
    <source>
        <dbReference type="EMBL" id="MEJ8673615.1"/>
    </source>
</evidence>
<dbReference type="EMBL" id="JAVFJF020000003">
    <property type="protein sequence ID" value="MEJ8673615.1"/>
    <property type="molecule type" value="Genomic_DNA"/>
</dbReference>
<keyword evidence="8 10" id="KW-0694">RNA-binding</keyword>
<dbReference type="GO" id="GO:0019843">
    <property type="term" value="F:rRNA binding"/>
    <property type="evidence" value="ECO:0007669"/>
    <property type="project" value="UniProtKB-KW"/>
</dbReference>
<keyword evidence="1 10" id="KW-0963">Cytoplasm</keyword>
<dbReference type="Proteomes" id="UP001224516">
    <property type="component" value="Unassembled WGS sequence"/>
</dbReference>
<dbReference type="EMBL" id="MTBD01000025">
    <property type="protein sequence ID" value="PRP70647.1"/>
    <property type="molecule type" value="Genomic_DNA"/>
</dbReference>
<reference evidence="14 15" key="1">
    <citation type="submission" date="2017-01" db="EMBL/GenBank/DDBJ databases">
        <title>New insights into the genetic diversity of Chromobacterium isolated from tropical freshwater lake.</title>
        <authorList>
            <person name="Santos A.B."/>
            <person name="Nascimento A.M."/>
            <person name="Da Silva P.C."/>
        </authorList>
    </citation>
    <scope>NUCLEOTIDE SEQUENCE [LARGE SCALE GENOMIC DNA]</scope>
    <source>
        <strain evidence="14 15">56AF</strain>
    </source>
</reference>
<evidence type="ECO:0000256" key="5">
    <source>
        <dbReference type="ARBA" id="ARBA00022741"/>
    </source>
</evidence>
<evidence type="ECO:0000313" key="16">
    <source>
        <dbReference type="Proteomes" id="UP001224516"/>
    </source>
</evidence>
<dbReference type="SUPFAM" id="SSF50249">
    <property type="entry name" value="Nucleic acid-binding proteins"/>
    <property type="match status" value="1"/>
</dbReference>
<feature type="binding site" evidence="10">
    <location>
        <position position="260"/>
    </location>
    <ligand>
        <name>Zn(2+)</name>
        <dbReference type="ChEBI" id="CHEBI:29105"/>
    </ligand>
</feature>
<evidence type="ECO:0000256" key="1">
    <source>
        <dbReference type="ARBA" id="ARBA00022490"/>
    </source>
</evidence>
<evidence type="ECO:0000256" key="3">
    <source>
        <dbReference type="ARBA" id="ARBA00022723"/>
    </source>
</evidence>
<feature type="domain" description="CP-type G" evidence="12">
    <location>
        <begin position="66"/>
        <end position="223"/>
    </location>
</feature>
<dbReference type="InterPro" id="IPR027417">
    <property type="entry name" value="P-loop_NTPase"/>
</dbReference>
<evidence type="ECO:0000256" key="6">
    <source>
        <dbReference type="ARBA" id="ARBA00022801"/>
    </source>
</evidence>
<dbReference type="CDD" id="cd04466">
    <property type="entry name" value="S1_YloQ_GTPase"/>
    <property type="match status" value="1"/>
</dbReference>
<keyword evidence="9 10" id="KW-0342">GTP-binding</keyword>
<keyword evidence="2 10" id="KW-0690">Ribosome biogenesis</keyword>
<comment type="cofactor">
    <cofactor evidence="10">
        <name>Zn(2+)</name>
        <dbReference type="ChEBI" id="CHEBI:29105"/>
    </cofactor>
    <text evidence="10">Binds 1 zinc ion per subunit.</text>
</comment>
<dbReference type="PROSITE" id="PS51721">
    <property type="entry name" value="G_CP"/>
    <property type="match status" value="1"/>
</dbReference>
<dbReference type="PANTHER" id="PTHR32120:SF11">
    <property type="entry name" value="SMALL RIBOSOMAL SUBUNIT BIOGENESIS GTPASE RSGA 1, MITOCHONDRIAL-RELATED"/>
    <property type="match status" value="1"/>
</dbReference>
<dbReference type="AlphaFoldDB" id="A0A1S1WXT3"/>
<dbReference type="OrthoDB" id="9809485at2"/>
<feature type="binding site" evidence="10">
    <location>
        <position position="254"/>
    </location>
    <ligand>
        <name>Zn(2+)</name>
        <dbReference type="ChEBI" id="CHEBI:29105"/>
    </ligand>
</feature>
<evidence type="ECO:0000256" key="2">
    <source>
        <dbReference type="ARBA" id="ARBA00022517"/>
    </source>
</evidence>
<dbReference type="EC" id="3.6.1.-" evidence="10"/>
<dbReference type="SUPFAM" id="SSF52540">
    <property type="entry name" value="P-loop containing nucleoside triphosphate hydrolases"/>
    <property type="match status" value="1"/>
</dbReference>
<evidence type="ECO:0000313" key="15">
    <source>
        <dbReference type="Proteomes" id="UP000239469"/>
    </source>
</evidence>
<dbReference type="InterPro" id="IPR012340">
    <property type="entry name" value="NA-bd_OB-fold"/>
</dbReference>
<comment type="function">
    <text evidence="10">One of several proteins that assist in the late maturation steps of the functional core of the 30S ribosomal subunit. Helps release RbfA from mature subunits. May play a role in the assembly of ribosomal proteins into the subunit. Circularly permuted GTPase that catalyzes slow GTP hydrolysis, GTPase activity is stimulated by the 30S ribosomal subunit.</text>
</comment>
<evidence type="ECO:0000259" key="11">
    <source>
        <dbReference type="PROSITE" id="PS50936"/>
    </source>
</evidence>
<sequence>MTASVGQIIRSHGRRFIVEANGQTYDCTTRGKRVDYACGDIVDILVQNQEQAVIERSHERRSLLYRQDDWKTKVIAANVTRILFVVAAVPSPNEELLGRCLIAAEAGDIDPVIVVNKCDLPETAALLEKLQLYVKLGYKLVTLSAKQDFTPLKPLLHGHTSVLVGQSGMGKSTLTNALLPEANARIGDISTALDSGRHTTTHATLYHLDESSQLIDSPGLQEFGLKHLKAVDLTHYFPELRRYIGQCRFHNCTHRVEPNCAIINAAEKGEIAAHRLGLLQRLTQELSKAPL</sequence>
<keyword evidence="7 10" id="KW-0862">Zinc</keyword>
<dbReference type="GO" id="GO:0003924">
    <property type="term" value="F:GTPase activity"/>
    <property type="evidence" value="ECO:0007669"/>
    <property type="project" value="UniProtKB-UniRule"/>
</dbReference>
<keyword evidence="3 10" id="KW-0479">Metal-binding</keyword>
<dbReference type="RefSeq" id="WP_043625423.1">
    <property type="nucleotide sequence ID" value="NZ_CAWMOE010000032.1"/>
</dbReference>
<evidence type="ECO:0000256" key="10">
    <source>
        <dbReference type="HAMAP-Rule" id="MF_01820"/>
    </source>
</evidence>
<feature type="binding site" evidence="10">
    <location>
        <begin position="116"/>
        <end position="119"/>
    </location>
    <ligand>
        <name>GTP</name>
        <dbReference type="ChEBI" id="CHEBI:37565"/>
    </ligand>
</feature>
<dbReference type="PANTHER" id="PTHR32120">
    <property type="entry name" value="SMALL RIBOSOMAL SUBUNIT BIOGENESIS GTPASE RSGA"/>
    <property type="match status" value="1"/>
</dbReference>
<dbReference type="Gene3D" id="3.40.50.300">
    <property type="entry name" value="P-loop containing nucleotide triphosphate hydrolases"/>
    <property type="match status" value="1"/>
</dbReference>
<dbReference type="CDD" id="cd01854">
    <property type="entry name" value="YjeQ_EngC"/>
    <property type="match status" value="1"/>
</dbReference>
<gene>
    <name evidence="10 13" type="primary">rsgA</name>
    <name evidence="14" type="ORF">BUE93_10195</name>
    <name evidence="13" type="ORF">QCL97_002665</name>
</gene>
<dbReference type="NCBIfam" id="TIGR00157">
    <property type="entry name" value="ribosome small subunit-dependent GTPase A"/>
    <property type="match status" value="1"/>
</dbReference>
<accession>A0A1S1WXT3</accession>
<evidence type="ECO:0000313" key="14">
    <source>
        <dbReference type="EMBL" id="PRP70647.1"/>
    </source>
</evidence>
<dbReference type="GO" id="GO:0005737">
    <property type="term" value="C:cytoplasm"/>
    <property type="evidence" value="ECO:0007669"/>
    <property type="project" value="UniProtKB-SubCell"/>
</dbReference>
<dbReference type="InterPro" id="IPR004881">
    <property type="entry name" value="Ribosome_biogen_GTPase_RsgA"/>
</dbReference>
<dbReference type="GO" id="GO:0042274">
    <property type="term" value="P:ribosomal small subunit biogenesis"/>
    <property type="evidence" value="ECO:0007669"/>
    <property type="project" value="UniProtKB-UniRule"/>
</dbReference>
<comment type="subunit">
    <text evidence="10">Monomer. Associates with 30S ribosomal subunit, binds 16S rRNA.</text>
</comment>
<evidence type="ECO:0000256" key="8">
    <source>
        <dbReference type="ARBA" id="ARBA00022884"/>
    </source>
</evidence>
<proteinExistence type="inferred from homology"/>
<evidence type="ECO:0000259" key="12">
    <source>
        <dbReference type="PROSITE" id="PS51721"/>
    </source>
</evidence>
<dbReference type="Proteomes" id="UP000239469">
    <property type="component" value="Unassembled WGS sequence"/>
</dbReference>
<dbReference type="Gene3D" id="1.10.40.50">
    <property type="entry name" value="Probable gtpase engc, domain 3"/>
    <property type="match status" value="1"/>
</dbReference>
<dbReference type="InterPro" id="IPR031944">
    <property type="entry name" value="RsgA_N"/>
</dbReference>
<comment type="similarity">
    <text evidence="10">Belongs to the TRAFAC class YlqF/YawG GTPase family. RsgA subfamily.</text>
</comment>
<name>A0A1S1WXT3_9NEIS</name>
<keyword evidence="6 10" id="KW-0378">Hydrolase</keyword>
<dbReference type="GO" id="GO:0005525">
    <property type="term" value="F:GTP binding"/>
    <property type="evidence" value="ECO:0007669"/>
    <property type="project" value="UniProtKB-UniRule"/>
</dbReference>
<comment type="caution">
    <text evidence="14">The sequence shown here is derived from an EMBL/GenBank/DDBJ whole genome shotgun (WGS) entry which is preliminary data.</text>
</comment>
<evidence type="ECO:0000256" key="7">
    <source>
        <dbReference type="ARBA" id="ARBA00022833"/>
    </source>
</evidence>
<dbReference type="GO" id="GO:0046872">
    <property type="term" value="F:metal ion binding"/>
    <property type="evidence" value="ECO:0007669"/>
    <property type="project" value="UniProtKB-KW"/>
</dbReference>
<protein>
    <recommendedName>
        <fullName evidence="10">Small ribosomal subunit biogenesis GTPase RsgA</fullName>
        <ecNumber evidence="10">3.6.1.-</ecNumber>
    </recommendedName>
</protein>
<keyword evidence="16" id="KW-1185">Reference proteome</keyword>
<feature type="binding site" evidence="10">
    <location>
        <begin position="165"/>
        <end position="173"/>
    </location>
    <ligand>
        <name>GTP</name>
        <dbReference type="ChEBI" id="CHEBI:37565"/>
    </ligand>
</feature>
<feature type="binding site" evidence="10">
    <location>
        <position position="252"/>
    </location>
    <ligand>
        <name>Zn(2+)</name>
        <dbReference type="ChEBI" id="CHEBI:29105"/>
    </ligand>
</feature>
<dbReference type="PROSITE" id="PS50936">
    <property type="entry name" value="ENGC_GTPASE"/>
    <property type="match status" value="1"/>
</dbReference>
<keyword evidence="4 10" id="KW-0699">rRNA-binding</keyword>
<feature type="domain" description="EngC GTPase" evidence="11">
    <location>
        <begin position="77"/>
        <end position="221"/>
    </location>
</feature>
<reference evidence="13 16" key="2">
    <citation type="submission" date="2023-12" db="EMBL/GenBank/DDBJ databases">
        <title>Evaluation and characterization of a potential secondary metabolite violacein from indigenous Chromobacterium amazonense SAM215.</title>
        <authorList>
            <person name="Tarafdar M.R."/>
            <person name="Abedin S.M."/>
            <person name="Atiqua A."/>
            <person name="Saha A."/>
            <person name="Khan S.N."/>
        </authorList>
    </citation>
    <scope>NUCLEOTIDE SEQUENCE [LARGE SCALE GENOMIC DNA]</scope>
    <source>
        <strain evidence="13 16">SAM215</strain>
    </source>
</reference>
<feature type="binding site" evidence="10">
    <location>
        <position position="247"/>
    </location>
    <ligand>
        <name>Zn(2+)</name>
        <dbReference type="ChEBI" id="CHEBI:29105"/>
    </ligand>
</feature>
<dbReference type="InterPro" id="IPR030378">
    <property type="entry name" value="G_CP_dom"/>
</dbReference>
<keyword evidence="5 10" id="KW-0547">Nucleotide-binding</keyword>
<evidence type="ECO:0000256" key="4">
    <source>
        <dbReference type="ARBA" id="ARBA00022730"/>
    </source>
</evidence>
<dbReference type="Pfam" id="PF03193">
    <property type="entry name" value="RsgA_GTPase"/>
    <property type="match status" value="1"/>
</dbReference>
<dbReference type="Gene3D" id="2.40.50.140">
    <property type="entry name" value="Nucleic acid-binding proteins"/>
    <property type="match status" value="1"/>
</dbReference>